<comment type="caution">
    <text evidence="2">The sequence shown here is derived from an EMBL/GenBank/DDBJ whole genome shotgun (WGS) entry which is preliminary data.</text>
</comment>
<dbReference type="EMBL" id="BMDD01000001">
    <property type="protein sequence ID" value="GGH68539.1"/>
    <property type="molecule type" value="Genomic_DNA"/>
</dbReference>
<keyword evidence="3" id="KW-1185">Reference proteome</keyword>
<sequence length="254" mass="29771">MKLSSRKKILNSKNAQKQITEDCKKLSDQENTEKEIKKLKKYRSKLERKTERLESFAGTSGFKKKLEKKSEKIMLHSKCVYVIAKEINIRLEEQAGEKMVEYATFMHDAFKLIDSSYKHSIKSSSLLKDLAGEHFFERALTENELSRVARAITLHNKREKMYQGARYTEEERLACILHDADKISKIFKKSSWYKKGEYLKVEKYEKIQKKIRKKLLFIESEKLLEEYRGLILSRKRRSEHASCEKAGSSAIDSG</sequence>
<name>A0ABQ1ZLC0_9BACL</name>
<dbReference type="SUPFAM" id="SSF109604">
    <property type="entry name" value="HD-domain/PDEase-like"/>
    <property type="match status" value="1"/>
</dbReference>
<dbReference type="Pfam" id="PF01966">
    <property type="entry name" value="HD"/>
    <property type="match status" value="1"/>
</dbReference>
<dbReference type="Proteomes" id="UP000605427">
    <property type="component" value="Unassembled WGS sequence"/>
</dbReference>
<feature type="domain" description="HD" evidence="1">
    <location>
        <begin position="76"/>
        <end position="184"/>
    </location>
</feature>
<protein>
    <recommendedName>
        <fullName evidence="1">HD domain-containing protein</fullName>
    </recommendedName>
</protein>
<accession>A0ABQ1ZLC0</accession>
<evidence type="ECO:0000259" key="1">
    <source>
        <dbReference type="Pfam" id="PF01966"/>
    </source>
</evidence>
<dbReference type="Gene3D" id="1.10.3210.10">
    <property type="entry name" value="Hypothetical protein af1432"/>
    <property type="match status" value="1"/>
</dbReference>
<proteinExistence type="predicted"/>
<gene>
    <name evidence="2" type="ORF">GCM10007362_02660</name>
</gene>
<dbReference type="InterPro" id="IPR006674">
    <property type="entry name" value="HD_domain"/>
</dbReference>
<organism evidence="2 3">
    <name type="scientific">Saccharibacillus endophyticus</name>
    <dbReference type="NCBI Taxonomy" id="2060666"/>
    <lineage>
        <taxon>Bacteria</taxon>
        <taxon>Bacillati</taxon>
        <taxon>Bacillota</taxon>
        <taxon>Bacilli</taxon>
        <taxon>Bacillales</taxon>
        <taxon>Paenibacillaceae</taxon>
        <taxon>Saccharibacillus</taxon>
    </lineage>
</organism>
<reference evidence="3" key="1">
    <citation type="journal article" date="2019" name="Int. J. Syst. Evol. Microbiol.">
        <title>The Global Catalogue of Microorganisms (GCM) 10K type strain sequencing project: providing services to taxonomists for standard genome sequencing and annotation.</title>
        <authorList>
            <consortium name="The Broad Institute Genomics Platform"/>
            <consortium name="The Broad Institute Genome Sequencing Center for Infectious Disease"/>
            <person name="Wu L."/>
            <person name="Ma J."/>
        </authorList>
    </citation>
    <scope>NUCLEOTIDE SEQUENCE [LARGE SCALE GENOMIC DNA]</scope>
    <source>
        <strain evidence="3">CCM 8702</strain>
    </source>
</reference>
<evidence type="ECO:0000313" key="2">
    <source>
        <dbReference type="EMBL" id="GGH68539.1"/>
    </source>
</evidence>
<evidence type="ECO:0000313" key="3">
    <source>
        <dbReference type="Proteomes" id="UP000605427"/>
    </source>
</evidence>